<evidence type="ECO:0000313" key="3">
    <source>
        <dbReference type="EMBL" id="CRK86833.1"/>
    </source>
</evidence>
<dbReference type="PANTHER" id="PTHR43601">
    <property type="entry name" value="THIOREDOXIN, MITOCHONDRIAL"/>
    <property type="match status" value="1"/>
</dbReference>
<dbReference type="SUPFAM" id="SSF52833">
    <property type="entry name" value="Thioredoxin-like"/>
    <property type="match status" value="1"/>
</dbReference>
<name>A0A1J1HKR8_9DIPT</name>
<dbReference type="PROSITE" id="PS00194">
    <property type="entry name" value="THIOREDOXIN_1"/>
    <property type="match status" value="1"/>
</dbReference>
<dbReference type="GO" id="GO:0045454">
    <property type="term" value="P:cell redox homeostasis"/>
    <property type="evidence" value="ECO:0007669"/>
    <property type="project" value="TreeGrafter"/>
</dbReference>
<dbReference type="CDD" id="cd02947">
    <property type="entry name" value="TRX_family"/>
    <property type="match status" value="1"/>
</dbReference>
<dbReference type="Gene3D" id="3.40.30.10">
    <property type="entry name" value="Glutaredoxin"/>
    <property type="match status" value="1"/>
</dbReference>
<dbReference type="STRING" id="568069.A0A1J1HKR8"/>
<dbReference type="OrthoDB" id="19690at2759"/>
<comment type="similarity">
    <text evidence="1">Belongs to the thioredoxin family.</text>
</comment>
<dbReference type="PRINTS" id="PR00421">
    <property type="entry name" value="THIOREDOXIN"/>
</dbReference>
<evidence type="ECO:0000313" key="4">
    <source>
        <dbReference type="Proteomes" id="UP000183832"/>
    </source>
</evidence>
<dbReference type="EMBL" id="CVRI01000002">
    <property type="protein sequence ID" value="CRK86833.1"/>
    <property type="molecule type" value="Genomic_DNA"/>
</dbReference>
<evidence type="ECO:0000259" key="2">
    <source>
        <dbReference type="PROSITE" id="PS51352"/>
    </source>
</evidence>
<dbReference type="AlphaFoldDB" id="A0A1J1HKR8"/>
<dbReference type="PANTHER" id="PTHR43601:SF5">
    <property type="entry name" value="EG:132E8.3 PROTEIN"/>
    <property type="match status" value="1"/>
</dbReference>
<evidence type="ECO:0000256" key="1">
    <source>
        <dbReference type="ARBA" id="ARBA00008987"/>
    </source>
</evidence>
<sequence>MLRAISKTTPLLTESILKKTLSLSACSPKRFVIKDHFDFDKKVINADNAVVVNFHAEWCEPCKILTPKMTELLEDNPDIDLAVVDVDSNIELVNLFEVKAVPAVLAFRNGVVVDKFIGLVDANMIEDLISNLQRKKKI</sequence>
<dbReference type="Proteomes" id="UP000183832">
    <property type="component" value="Unassembled WGS sequence"/>
</dbReference>
<dbReference type="InterPro" id="IPR013766">
    <property type="entry name" value="Thioredoxin_domain"/>
</dbReference>
<organism evidence="3 4">
    <name type="scientific">Clunio marinus</name>
    <dbReference type="NCBI Taxonomy" id="568069"/>
    <lineage>
        <taxon>Eukaryota</taxon>
        <taxon>Metazoa</taxon>
        <taxon>Ecdysozoa</taxon>
        <taxon>Arthropoda</taxon>
        <taxon>Hexapoda</taxon>
        <taxon>Insecta</taxon>
        <taxon>Pterygota</taxon>
        <taxon>Neoptera</taxon>
        <taxon>Endopterygota</taxon>
        <taxon>Diptera</taxon>
        <taxon>Nematocera</taxon>
        <taxon>Chironomoidea</taxon>
        <taxon>Chironomidae</taxon>
        <taxon>Clunio</taxon>
    </lineage>
</organism>
<feature type="domain" description="Thioredoxin" evidence="2">
    <location>
        <begin position="3"/>
        <end position="134"/>
    </location>
</feature>
<proteinExistence type="inferred from homology"/>
<dbReference type="PROSITE" id="PS51352">
    <property type="entry name" value="THIOREDOXIN_2"/>
    <property type="match status" value="1"/>
</dbReference>
<dbReference type="InterPro" id="IPR017937">
    <property type="entry name" value="Thioredoxin_CS"/>
</dbReference>
<accession>A0A1J1HKR8</accession>
<keyword evidence="4" id="KW-1185">Reference proteome</keyword>
<dbReference type="Pfam" id="PF00085">
    <property type="entry name" value="Thioredoxin"/>
    <property type="match status" value="1"/>
</dbReference>
<dbReference type="InterPro" id="IPR036249">
    <property type="entry name" value="Thioredoxin-like_sf"/>
</dbReference>
<reference evidence="3 4" key="1">
    <citation type="submission" date="2015-04" db="EMBL/GenBank/DDBJ databases">
        <authorList>
            <person name="Syromyatnikov M.Y."/>
            <person name="Popov V.N."/>
        </authorList>
    </citation>
    <scope>NUCLEOTIDE SEQUENCE [LARGE SCALE GENOMIC DNA]</scope>
</reference>
<protein>
    <submittedName>
        <fullName evidence="3">CLUMA_CG000661, isoform A</fullName>
    </submittedName>
</protein>
<gene>
    <name evidence="3" type="primary">similar to Thioredoxin</name>
    <name evidence="3" type="ORF">CLUMA_CG000661</name>
</gene>
<dbReference type="GO" id="GO:0005739">
    <property type="term" value="C:mitochondrion"/>
    <property type="evidence" value="ECO:0007669"/>
    <property type="project" value="TreeGrafter"/>
</dbReference>